<feature type="site" description="Transition state stabilizer" evidence="9">
    <location>
        <position position="248"/>
    </location>
</feature>
<evidence type="ECO:0000259" key="10">
    <source>
        <dbReference type="Pfam" id="PF00696"/>
    </source>
</evidence>
<dbReference type="STRING" id="157687.HMPREF3180_00279"/>
<evidence type="ECO:0000256" key="9">
    <source>
        <dbReference type="HAMAP-Rule" id="MF_00082"/>
    </source>
</evidence>
<dbReference type="GO" id="GO:0042450">
    <property type="term" value="P:L-arginine biosynthetic process via ornithine"/>
    <property type="evidence" value="ECO:0007669"/>
    <property type="project" value="UniProtKB-UniRule"/>
</dbReference>
<evidence type="ECO:0000313" key="11">
    <source>
        <dbReference type="EMBL" id="KXB69675.1"/>
    </source>
</evidence>
<dbReference type="InterPro" id="IPR001057">
    <property type="entry name" value="Glu/AcGlu_kinase"/>
</dbReference>
<dbReference type="OrthoDB" id="9803155at2"/>
<proteinExistence type="inferred from homology"/>
<dbReference type="UniPathway" id="UPA00068">
    <property type="reaction ID" value="UER00107"/>
</dbReference>
<dbReference type="FunFam" id="3.40.1160.10:FF:000004">
    <property type="entry name" value="Acetylglutamate kinase"/>
    <property type="match status" value="1"/>
</dbReference>
<dbReference type="Proteomes" id="UP000070483">
    <property type="component" value="Unassembled WGS sequence"/>
</dbReference>
<dbReference type="PIRSF" id="PIRSF000728">
    <property type="entry name" value="NAGK"/>
    <property type="match status" value="1"/>
</dbReference>
<dbReference type="NCBIfam" id="TIGR00761">
    <property type="entry name" value="argB"/>
    <property type="match status" value="1"/>
</dbReference>
<evidence type="ECO:0000256" key="5">
    <source>
        <dbReference type="ARBA" id="ARBA00022741"/>
    </source>
</evidence>
<dbReference type="GO" id="GO:0005524">
    <property type="term" value="F:ATP binding"/>
    <property type="evidence" value="ECO:0007669"/>
    <property type="project" value="UniProtKB-UniRule"/>
</dbReference>
<dbReference type="SUPFAM" id="SSF53633">
    <property type="entry name" value="Carbamate kinase-like"/>
    <property type="match status" value="1"/>
</dbReference>
<dbReference type="Gene3D" id="3.40.1160.10">
    <property type="entry name" value="Acetylglutamate kinase-like"/>
    <property type="match status" value="1"/>
</dbReference>
<dbReference type="PANTHER" id="PTHR23342">
    <property type="entry name" value="N-ACETYLGLUTAMATE SYNTHASE"/>
    <property type="match status" value="1"/>
</dbReference>
<comment type="subcellular location">
    <subcellularLocation>
        <location evidence="9">Cytoplasm</location>
    </subcellularLocation>
</comment>
<protein>
    <recommendedName>
        <fullName evidence="9">Acetylglutamate kinase</fullName>
        <ecNumber evidence="9">2.7.2.8</ecNumber>
    </recommendedName>
    <alternativeName>
        <fullName evidence="9">N-acetyl-L-glutamate 5-phosphotransferase</fullName>
    </alternativeName>
    <alternativeName>
        <fullName evidence="9">NAG kinase</fullName>
        <shortName evidence="9">NAGK</shortName>
    </alternativeName>
</protein>
<comment type="catalytic activity">
    <reaction evidence="8 9">
        <text>N-acetyl-L-glutamate + ATP = N-acetyl-L-glutamyl 5-phosphate + ADP</text>
        <dbReference type="Rhea" id="RHEA:14629"/>
        <dbReference type="ChEBI" id="CHEBI:30616"/>
        <dbReference type="ChEBI" id="CHEBI:44337"/>
        <dbReference type="ChEBI" id="CHEBI:57936"/>
        <dbReference type="ChEBI" id="CHEBI:456216"/>
        <dbReference type="EC" id="2.7.2.8"/>
    </reaction>
</comment>
<comment type="pathway">
    <text evidence="1 9">Amino-acid biosynthesis; L-arginine biosynthesis; N(2)-acetyl-L-ornithine from L-glutamate: step 2/4.</text>
</comment>
<dbReference type="AlphaFoldDB" id="A0A134APR3"/>
<dbReference type="Pfam" id="PF00696">
    <property type="entry name" value="AA_kinase"/>
    <property type="match status" value="1"/>
</dbReference>
<keyword evidence="2 9" id="KW-0055">Arginine biosynthesis</keyword>
<dbReference type="GO" id="GO:0003991">
    <property type="term" value="F:acetylglutamate kinase activity"/>
    <property type="evidence" value="ECO:0007669"/>
    <property type="project" value="UniProtKB-UniRule"/>
</dbReference>
<reference evidence="12" key="1">
    <citation type="submission" date="2016-01" db="EMBL/GenBank/DDBJ databases">
        <authorList>
            <person name="Mitreva M."/>
            <person name="Pepin K.H."/>
            <person name="Mihindukulasuriya K.A."/>
            <person name="Fulton R."/>
            <person name="Fronick C."/>
            <person name="O'Laughlin M."/>
            <person name="Miner T."/>
            <person name="Herter B."/>
            <person name="Rosa B.A."/>
            <person name="Cordes M."/>
            <person name="Tomlinson C."/>
            <person name="Wollam A."/>
            <person name="Palsikar V.B."/>
            <person name="Mardis E.R."/>
            <person name="Wilson R.K."/>
        </authorList>
    </citation>
    <scope>NUCLEOTIDE SEQUENCE [LARGE SCALE GENOMIC DNA]</scope>
    <source>
        <strain evidence="12">KA00185</strain>
    </source>
</reference>
<evidence type="ECO:0000256" key="7">
    <source>
        <dbReference type="ARBA" id="ARBA00022840"/>
    </source>
</evidence>
<dbReference type="InterPro" id="IPR036393">
    <property type="entry name" value="AceGlu_kinase-like_sf"/>
</dbReference>
<dbReference type="InterPro" id="IPR041727">
    <property type="entry name" value="NAGK-C"/>
</dbReference>
<comment type="caution">
    <text evidence="11">The sequence shown here is derived from an EMBL/GenBank/DDBJ whole genome shotgun (WGS) entry which is preliminary data.</text>
</comment>
<evidence type="ECO:0000313" key="12">
    <source>
        <dbReference type="Proteomes" id="UP000070483"/>
    </source>
</evidence>
<feature type="domain" description="Aspartate/glutamate/uridylate kinase" evidence="10">
    <location>
        <begin position="24"/>
        <end position="267"/>
    </location>
</feature>
<sequence length="296" mass="32174">MISNLDKAKILVKALPFIKKYHNKTIVIKYGGSAMVNPVAREQFIQDVVLMKYVGINPVIVHGGGPEINEMLQKIGKESKFVAGNRVTDEETMEIVEMVLSGKVNKGIVSDINKYGGKAVGLSGKDGNMVFVEKKFVEVDGEKVDIGFVGEIKEINTEVIKLLEINDAIPVISSIGVDKNGKTYNINADYVAGAIAGKLQADRLIFLTDVDGILLDYNDKQTLIDEIDVENVNDLIERGIISGGMSPKVTTCLNAIKNGVENVVILNGKLEHSVILELFTVEGAGTLIKKDENLES</sequence>
<dbReference type="PATRIC" id="fig|157687.3.peg.282"/>
<keyword evidence="5 9" id="KW-0547">Nucleotide-binding</keyword>
<feature type="binding site" evidence="9">
    <location>
        <position position="185"/>
    </location>
    <ligand>
        <name>substrate</name>
    </ligand>
</feature>
<evidence type="ECO:0000256" key="4">
    <source>
        <dbReference type="ARBA" id="ARBA00022679"/>
    </source>
</evidence>
<keyword evidence="7 9" id="KW-0067">ATP-binding</keyword>
<keyword evidence="6 9" id="KW-0418">Kinase</keyword>
<name>A0A134APR3_9FUSO</name>
<gene>
    <name evidence="9" type="primary">argB</name>
    <name evidence="11" type="ORF">HMPREF3180_00279</name>
</gene>
<keyword evidence="4 9" id="KW-0808">Transferase</keyword>
<accession>A0A134APR3</accession>
<keyword evidence="3 9" id="KW-0028">Amino-acid biosynthesis</keyword>
<keyword evidence="9" id="KW-0963">Cytoplasm</keyword>
<feature type="binding site" evidence="9">
    <location>
        <position position="86"/>
    </location>
    <ligand>
        <name>substrate</name>
    </ligand>
</feature>
<dbReference type="InterPro" id="IPR001048">
    <property type="entry name" value="Asp/Glu/Uridylate_kinase"/>
</dbReference>
<dbReference type="HAMAP" id="MF_00082">
    <property type="entry name" value="ArgB"/>
    <property type="match status" value="1"/>
</dbReference>
<dbReference type="InterPro" id="IPR004662">
    <property type="entry name" value="AcgluKinase_fam"/>
</dbReference>
<feature type="site" description="Transition state stabilizer" evidence="9">
    <location>
        <position position="29"/>
    </location>
</feature>
<comment type="similarity">
    <text evidence="9">Belongs to the acetylglutamate kinase family. ArgB subfamily.</text>
</comment>
<dbReference type="GO" id="GO:0005737">
    <property type="term" value="C:cytoplasm"/>
    <property type="evidence" value="ECO:0007669"/>
    <property type="project" value="UniProtKB-SubCell"/>
</dbReference>
<comment type="function">
    <text evidence="9">Catalyzes the ATP-dependent phosphorylation of N-acetyl-L-glutamate.</text>
</comment>
<dbReference type="EMBL" id="LSDD01000016">
    <property type="protein sequence ID" value="KXB69675.1"/>
    <property type="molecule type" value="Genomic_DNA"/>
</dbReference>
<dbReference type="CDD" id="cd04250">
    <property type="entry name" value="AAK_NAGK-C"/>
    <property type="match status" value="1"/>
</dbReference>
<dbReference type="PRINTS" id="PR00474">
    <property type="entry name" value="GLU5KINASE"/>
</dbReference>
<feature type="binding site" evidence="9">
    <location>
        <begin position="64"/>
        <end position="65"/>
    </location>
    <ligand>
        <name>substrate</name>
    </ligand>
</feature>
<dbReference type="EC" id="2.7.2.8" evidence="9"/>
<evidence type="ECO:0000256" key="8">
    <source>
        <dbReference type="ARBA" id="ARBA00048141"/>
    </source>
</evidence>
<dbReference type="PANTHER" id="PTHR23342:SF0">
    <property type="entry name" value="N-ACETYLGLUTAMATE SYNTHASE, MITOCHONDRIAL"/>
    <property type="match status" value="1"/>
</dbReference>
<evidence type="ECO:0000256" key="6">
    <source>
        <dbReference type="ARBA" id="ARBA00022777"/>
    </source>
</evidence>
<evidence type="ECO:0000256" key="3">
    <source>
        <dbReference type="ARBA" id="ARBA00022605"/>
    </source>
</evidence>
<keyword evidence="12" id="KW-1185">Reference proteome</keyword>
<evidence type="ECO:0000256" key="1">
    <source>
        <dbReference type="ARBA" id="ARBA00004828"/>
    </source>
</evidence>
<dbReference type="RefSeq" id="WP_060917313.1">
    <property type="nucleotide sequence ID" value="NZ_KQ960010.1"/>
</dbReference>
<organism evidence="11 12">
    <name type="scientific">Leptotrichia wadei</name>
    <dbReference type="NCBI Taxonomy" id="157687"/>
    <lineage>
        <taxon>Bacteria</taxon>
        <taxon>Fusobacteriati</taxon>
        <taxon>Fusobacteriota</taxon>
        <taxon>Fusobacteriia</taxon>
        <taxon>Fusobacteriales</taxon>
        <taxon>Leptotrichiaceae</taxon>
        <taxon>Leptotrichia</taxon>
    </lineage>
</organism>
<dbReference type="InterPro" id="IPR037528">
    <property type="entry name" value="ArgB"/>
</dbReference>
<evidence type="ECO:0000256" key="2">
    <source>
        <dbReference type="ARBA" id="ARBA00022571"/>
    </source>
</evidence>